<feature type="compositionally biased region" description="Basic and acidic residues" evidence="1">
    <location>
        <begin position="78"/>
        <end position="87"/>
    </location>
</feature>
<dbReference type="Proteomes" id="UP001589575">
    <property type="component" value="Unassembled WGS sequence"/>
</dbReference>
<evidence type="ECO:0000256" key="1">
    <source>
        <dbReference type="SAM" id="MobiDB-lite"/>
    </source>
</evidence>
<protein>
    <submittedName>
        <fullName evidence="2">Uncharacterized protein</fullName>
    </submittedName>
</protein>
<feature type="region of interest" description="Disordered" evidence="1">
    <location>
        <begin position="51"/>
        <end position="87"/>
    </location>
</feature>
<name>A0ABV5G7U1_9MICC</name>
<gene>
    <name evidence="2" type="ORF">ACFFX0_27190</name>
</gene>
<dbReference type="EMBL" id="JBHMFI010000002">
    <property type="protein sequence ID" value="MFB9074674.1"/>
    <property type="molecule type" value="Genomic_DNA"/>
</dbReference>
<organism evidence="2 3">
    <name type="scientific">Citricoccus parietis</name>
    <dbReference type="NCBI Taxonomy" id="592307"/>
    <lineage>
        <taxon>Bacteria</taxon>
        <taxon>Bacillati</taxon>
        <taxon>Actinomycetota</taxon>
        <taxon>Actinomycetes</taxon>
        <taxon>Micrococcales</taxon>
        <taxon>Micrococcaceae</taxon>
        <taxon>Citricoccus</taxon>
    </lineage>
</organism>
<reference evidence="2 3" key="1">
    <citation type="submission" date="2024-09" db="EMBL/GenBank/DDBJ databases">
        <authorList>
            <person name="Sun Q."/>
            <person name="Mori K."/>
        </authorList>
    </citation>
    <scope>NUCLEOTIDE SEQUENCE [LARGE SCALE GENOMIC DNA]</scope>
    <source>
        <strain evidence="2 3">CCM 7609</strain>
    </source>
</reference>
<evidence type="ECO:0000313" key="2">
    <source>
        <dbReference type="EMBL" id="MFB9074674.1"/>
    </source>
</evidence>
<sequence>MPDTVWVKEGTEGAGFGRIRHQWSDRLFAPAVAYVVGTGRSTCLPFNGPEYHHSVRTPRTRRSRLTGGGLPPLVGPTPDDRSRSADP</sequence>
<accession>A0ABV5G7U1</accession>
<evidence type="ECO:0000313" key="3">
    <source>
        <dbReference type="Proteomes" id="UP001589575"/>
    </source>
</evidence>
<keyword evidence="3" id="KW-1185">Reference proteome</keyword>
<feature type="compositionally biased region" description="Basic residues" evidence="1">
    <location>
        <begin position="54"/>
        <end position="64"/>
    </location>
</feature>
<proteinExistence type="predicted"/>
<comment type="caution">
    <text evidence="2">The sequence shown here is derived from an EMBL/GenBank/DDBJ whole genome shotgun (WGS) entry which is preliminary data.</text>
</comment>